<dbReference type="STRING" id="1125699.HMPREF9194_01312"/>
<dbReference type="OrthoDB" id="9811016at2"/>
<dbReference type="eggNOG" id="COG1354">
    <property type="taxonomic scope" value="Bacteria"/>
</dbReference>
<gene>
    <name evidence="2" type="primary">scpA</name>
    <name evidence="3" type="ORF">HMPREF9194_01312</name>
</gene>
<dbReference type="HAMAP" id="MF_01805">
    <property type="entry name" value="ScpA"/>
    <property type="match status" value="1"/>
</dbReference>
<keyword evidence="2" id="KW-0132">Cell division</keyword>
<evidence type="ECO:0000313" key="4">
    <source>
        <dbReference type="Proteomes" id="UP000014541"/>
    </source>
</evidence>
<dbReference type="Gene3D" id="6.10.250.2410">
    <property type="match status" value="1"/>
</dbReference>
<dbReference type="HOGENOM" id="CLU_038686_3_0_12"/>
<accession>S3JYA2</accession>
<protein>
    <recommendedName>
        <fullName evidence="1 2">Segregation and condensation protein A</fullName>
    </recommendedName>
</protein>
<sequence>MEDVLEARDNAAIFKLEQFEGPLDLLLFLIKKNEVNIYDIPIGEITEQFLEYLDYAVSADLERVTDFYATAADLLYIKSRMLLPVETDFSDEDIEDPRKELVEKLIEYQKFKKLSELMEEKEQESEWTLERKKIQRVLPFEEDELWEKIDTWALMKTFSRLVGAYSHEQIMTMYEEISVNEKIALMNEFFENKGECFFTDLVVRKGNIMDIVCAFMAILEAVKFKTACIYQNRMFGDIKIRPVQAA</sequence>
<keyword evidence="2" id="KW-0963">Cytoplasm</keyword>
<keyword evidence="2" id="KW-0159">Chromosome partition</keyword>
<proteinExistence type="inferred from homology"/>
<comment type="similarity">
    <text evidence="2">Belongs to the ScpA family.</text>
</comment>
<dbReference type="GO" id="GO:0051301">
    <property type="term" value="P:cell division"/>
    <property type="evidence" value="ECO:0007669"/>
    <property type="project" value="UniProtKB-KW"/>
</dbReference>
<dbReference type="RefSeq" id="WP_016525594.1">
    <property type="nucleotide sequence ID" value="NZ_KE332518.1"/>
</dbReference>
<dbReference type="Proteomes" id="UP000014541">
    <property type="component" value="Unassembled WGS sequence"/>
</dbReference>
<evidence type="ECO:0000313" key="3">
    <source>
        <dbReference type="EMBL" id="EPF30983.1"/>
    </source>
</evidence>
<name>S3JYA2_TREMA</name>
<keyword evidence="2" id="KW-0131">Cell cycle</keyword>
<evidence type="ECO:0000256" key="2">
    <source>
        <dbReference type="HAMAP-Rule" id="MF_01805"/>
    </source>
</evidence>
<comment type="subcellular location">
    <subcellularLocation>
        <location evidence="2">Cytoplasm</location>
    </subcellularLocation>
    <text evidence="2">Associated with two foci at the outer edges of the nucleoid region in young cells, and at four foci within both cell halves in older cells.</text>
</comment>
<comment type="function">
    <text evidence="2">Participates in chromosomal partition during cell division. May act via the formation of a condensin-like complex containing Smc and ScpB that pull DNA away from mid-cell into both cell halves.</text>
</comment>
<dbReference type="InterPro" id="IPR023093">
    <property type="entry name" value="ScpA-like_C"/>
</dbReference>
<comment type="caution">
    <text evidence="3">The sequence shown here is derived from an EMBL/GenBank/DDBJ whole genome shotgun (WGS) entry which is preliminary data.</text>
</comment>
<dbReference type="GO" id="GO:0006260">
    <property type="term" value="P:DNA replication"/>
    <property type="evidence" value="ECO:0007669"/>
    <property type="project" value="UniProtKB-UniRule"/>
</dbReference>
<keyword evidence="4" id="KW-1185">Reference proteome</keyword>
<dbReference type="GO" id="GO:0007059">
    <property type="term" value="P:chromosome segregation"/>
    <property type="evidence" value="ECO:0007669"/>
    <property type="project" value="UniProtKB-UniRule"/>
</dbReference>
<dbReference type="PANTHER" id="PTHR33969">
    <property type="entry name" value="SEGREGATION AND CONDENSATION PROTEIN A"/>
    <property type="match status" value="1"/>
</dbReference>
<dbReference type="GO" id="GO:0005737">
    <property type="term" value="C:cytoplasm"/>
    <property type="evidence" value="ECO:0007669"/>
    <property type="project" value="UniProtKB-SubCell"/>
</dbReference>
<dbReference type="EMBL" id="ATFF01000006">
    <property type="protein sequence ID" value="EPF30983.1"/>
    <property type="molecule type" value="Genomic_DNA"/>
</dbReference>
<reference evidence="3 4" key="1">
    <citation type="submission" date="2013-04" db="EMBL/GenBank/DDBJ databases">
        <title>The Genome Sequence of Treponema maltophilum ATCC 51939.</title>
        <authorList>
            <consortium name="The Broad Institute Genomics Platform"/>
            <person name="Earl A."/>
            <person name="Ward D."/>
            <person name="Feldgarden M."/>
            <person name="Gevers D."/>
            <person name="Leonetti C."/>
            <person name="Blanton J.M."/>
            <person name="Dewhirst F.E."/>
            <person name="Izard J."/>
            <person name="Walker B."/>
            <person name="Young S."/>
            <person name="Zeng Q."/>
            <person name="Gargeya S."/>
            <person name="Fitzgerald M."/>
            <person name="Haas B."/>
            <person name="Abouelleil A."/>
            <person name="Allen A.W."/>
            <person name="Alvarado L."/>
            <person name="Arachchi H.M."/>
            <person name="Berlin A.M."/>
            <person name="Chapman S.B."/>
            <person name="Gainer-Dewar J."/>
            <person name="Goldberg J."/>
            <person name="Griggs A."/>
            <person name="Gujja S."/>
            <person name="Hansen M."/>
            <person name="Howarth C."/>
            <person name="Imamovic A."/>
            <person name="Ireland A."/>
            <person name="Larimer J."/>
            <person name="McCowan C."/>
            <person name="Murphy C."/>
            <person name="Pearson M."/>
            <person name="Poon T.W."/>
            <person name="Priest M."/>
            <person name="Roberts A."/>
            <person name="Saif S."/>
            <person name="Shea T."/>
            <person name="Sisk P."/>
            <person name="Sykes S."/>
            <person name="Wortman J."/>
            <person name="Nusbaum C."/>
            <person name="Birren B."/>
        </authorList>
    </citation>
    <scope>NUCLEOTIDE SEQUENCE [LARGE SCALE GENOMIC DNA]</scope>
    <source>
        <strain evidence="3 4">ATCC 51939</strain>
    </source>
</reference>
<dbReference type="Pfam" id="PF02616">
    <property type="entry name" value="SMC_ScpA"/>
    <property type="match status" value="1"/>
</dbReference>
<organism evidence="3 4">
    <name type="scientific">Treponema maltophilum ATCC 51939</name>
    <dbReference type="NCBI Taxonomy" id="1125699"/>
    <lineage>
        <taxon>Bacteria</taxon>
        <taxon>Pseudomonadati</taxon>
        <taxon>Spirochaetota</taxon>
        <taxon>Spirochaetia</taxon>
        <taxon>Spirochaetales</taxon>
        <taxon>Treponemataceae</taxon>
        <taxon>Treponema</taxon>
    </lineage>
</organism>
<dbReference type="PATRIC" id="fig|1125699.3.peg.1327"/>
<evidence type="ECO:0000256" key="1">
    <source>
        <dbReference type="ARBA" id="ARBA00044777"/>
    </source>
</evidence>
<comment type="subunit">
    <text evidence="2">Component of a cohesin-like complex composed of ScpA, ScpB and the Smc homodimer, in which ScpA and ScpB bind to the head domain of Smc. The presence of the three proteins is required for the association of the complex with DNA.</text>
</comment>
<dbReference type="AlphaFoldDB" id="S3JYA2"/>
<dbReference type="PANTHER" id="PTHR33969:SF2">
    <property type="entry name" value="SEGREGATION AND CONDENSATION PROTEIN A"/>
    <property type="match status" value="1"/>
</dbReference>
<dbReference type="Gene3D" id="1.10.10.580">
    <property type="entry name" value="Structural maintenance of chromosome 1. Chain E"/>
    <property type="match status" value="1"/>
</dbReference>
<dbReference type="InterPro" id="IPR003768">
    <property type="entry name" value="ScpA"/>
</dbReference>